<dbReference type="AlphaFoldDB" id="A0A072NT47"/>
<dbReference type="PATRIC" id="fig|1348973.3.peg.422"/>
<sequence>MDSEALFAHIALHRFSIRPREFLEMERKEKAFMVASIKVELEKEQKEQDRIKKMK</sequence>
<gene>
    <name evidence="1" type="ORF">M670_00433</name>
</gene>
<reference evidence="1 2" key="1">
    <citation type="submission" date="2014-04" db="EMBL/GenBank/DDBJ databases">
        <title>Draft genome sequence of Bacillus azotoformans MEV2011, a (co-) denitrifying strain unable to grow in the presence of oxygen.</title>
        <authorList>
            <person name="Nielsen M."/>
            <person name="Schreiber L."/>
            <person name="Finster K."/>
            <person name="Schramm A."/>
        </authorList>
    </citation>
    <scope>NUCLEOTIDE SEQUENCE [LARGE SCALE GENOMIC DNA]</scope>
    <source>
        <strain evidence="1 2">MEV2011</strain>
    </source>
</reference>
<comment type="caution">
    <text evidence="1">The sequence shown here is derived from an EMBL/GenBank/DDBJ whole genome shotgun (WGS) entry which is preliminary data.</text>
</comment>
<proteinExistence type="predicted"/>
<dbReference type="EMBL" id="JJRY01000001">
    <property type="protein sequence ID" value="KEF40407.1"/>
    <property type="molecule type" value="Genomic_DNA"/>
</dbReference>
<dbReference type="Proteomes" id="UP000027936">
    <property type="component" value="Unassembled WGS sequence"/>
</dbReference>
<evidence type="ECO:0000313" key="2">
    <source>
        <dbReference type="Proteomes" id="UP000027936"/>
    </source>
</evidence>
<protein>
    <submittedName>
        <fullName evidence="1">Uncharacterized protein</fullName>
    </submittedName>
</protein>
<accession>A0A072NT47</accession>
<dbReference type="RefSeq" id="WP_202594756.1">
    <property type="nucleotide sequence ID" value="NZ_JJRY01000001.1"/>
</dbReference>
<name>A0A072NT47_SCHAZ</name>
<organism evidence="1 2">
    <name type="scientific">Schinkia azotoformans MEV2011</name>
    <dbReference type="NCBI Taxonomy" id="1348973"/>
    <lineage>
        <taxon>Bacteria</taxon>
        <taxon>Bacillati</taxon>
        <taxon>Bacillota</taxon>
        <taxon>Bacilli</taxon>
        <taxon>Bacillales</taxon>
        <taxon>Bacillaceae</taxon>
        <taxon>Calidifontibacillus/Schinkia group</taxon>
        <taxon>Schinkia</taxon>
    </lineage>
</organism>
<evidence type="ECO:0000313" key="1">
    <source>
        <dbReference type="EMBL" id="KEF40407.1"/>
    </source>
</evidence>